<dbReference type="RefSeq" id="WP_108985660.1">
    <property type="nucleotide sequence ID" value="NZ_BFBR01000008.1"/>
</dbReference>
<dbReference type="Proteomes" id="UP000245086">
    <property type="component" value="Unassembled WGS sequence"/>
</dbReference>
<dbReference type="SUPFAM" id="SSF54637">
    <property type="entry name" value="Thioesterase/thiol ester dehydrase-isomerase"/>
    <property type="match status" value="1"/>
</dbReference>
<dbReference type="GO" id="GO:0016790">
    <property type="term" value="F:thiolester hydrolase activity"/>
    <property type="evidence" value="ECO:0007669"/>
    <property type="project" value="UniProtKB-ARBA"/>
</dbReference>
<keyword evidence="3" id="KW-1185">Reference proteome</keyword>
<dbReference type="EMBL" id="BFBR01000008">
    <property type="protein sequence ID" value="GBF58796.1"/>
    <property type="molecule type" value="Genomic_DNA"/>
</dbReference>
<evidence type="ECO:0000313" key="3">
    <source>
        <dbReference type="Proteomes" id="UP000245086"/>
    </source>
</evidence>
<name>A0A2P2ECK5_9PROT</name>
<dbReference type="InterPro" id="IPR029069">
    <property type="entry name" value="HotDog_dom_sf"/>
</dbReference>
<protein>
    <recommendedName>
        <fullName evidence="1">Thioesterase domain-containing protein</fullName>
    </recommendedName>
</protein>
<evidence type="ECO:0000259" key="1">
    <source>
        <dbReference type="Pfam" id="PF03061"/>
    </source>
</evidence>
<gene>
    <name evidence="2" type="ORF">PbB2_02484</name>
</gene>
<dbReference type="Pfam" id="PF03061">
    <property type="entry name" value="4HBT"/>
    <property type="match status" value="1"/>
</dbReference>
<evidence type="ECO:0000313" key="2">
    <source>
        <dbReference type="EMBL" id="GBF58796.1"/>
    </source>
</evidence>
<dbReference type="CDD" id="cd03443">
    <property type="entry name" value="PaaI_thioesterase"/>
    <property type="match status" value="1"/>
</dbReference>
<sequence length="148" mass="16033">MSENTPSKPQLVSEGPFAGWSTWGNGSDPFETLTGPFYMKALDQGGYVCAFMPEAQHCNGMGNIHGGCLMTFADFALFAHAHDHLVGGPCVTMQFESQFVGGAKPGTLIESRGDIVRVTRTMLFIRGLMSQEDKPILAYSAILKRIGQ</sequence>
<dbReference type="OrthoDB" id="5741080at2"/>
<reference evidence="2 3" key="1">
    <citation type="journal article" date="2018" name="Genome Announc.">
        <title>Draft Genome Sequence of "Candidatus Phycosocius bacilliformis," an Alphaproteobacterial Ectosymbiont of the Hydrocarbon-Producing Green Alga Botryococcus braunii.</title>
        <authorList>
            <person name="Tanabe Y."/>
            <person name="Yamaguchi H."/>
            <person name="Watanabe M.M."/>
        </authorList>
    </citation>
    <scope>NUCLEOTIDE SEQUENCE [LARGE SCALE GENOMIC DNA]</scope>
    <source>
        <strain evidence="2 3">BOTRYCO-2</strain>
    </source>
</reference>
<organism evidence="2 3">
    <name type="scientific">Candidatus Phycosocius bacilliformis</name>
    <dbReference type="NCBI Taxonomy" id="1445552"/>
    <lineage>
        <taxon>Bacteria</taxon>
        <taxon>Pseudomonadati</taxon>
        <taxon>Pseudomonadota</taxon>
        <taxon>Alphaproteobacteria</taxon>
        <taxon>Caulobacterales</taxon>
        <taxon>Caulobacterales incertae sedis</taxon>
        <taxon>Candidatus Phycosocius</taxon>
    </lineage>
</organism>
<proteinExistence type="predicted"/>
<dbReference type="Gene3D" id="3.10.129.10">
    <property type="entry name" value="Hotdog Thioesterase"/>
    <property type="match status" value="1"/>
</dbReference>
<feature type="domain" description="Thioesterase" evidence="1">
    <location>
        <begin position="61"/>
        <end position="134"/>
    </location>
</feature>
<accession>A0A2P2ECK5</accession>
<comment type="caution">
    <text evidence="2">The sequence shown here is derived from an EMBL/GenBank/DDBJ whole genome shotgun (WGS) entry which is preliminary data.</text>
</comment>
<dbReference type="InterPro" id="IPR006683">
    <property type="entry name" value="Thioestr_dom"/>
</dbReference>
<dbReference type="AlphaFoldDB" id="A0A2P2ECK5"/>